<geneLocation type="plasmid" evidence="2 3">
    <name>pPP1</name>
</geneLocation>
<protein>
    <recommendedName>
        <fullName evidence="1">SusE outer membrane protein domain-containing protein</fullName>
    </recommendedName>
</protein>
<organism evidence="2 3">
    <name type="scientific">Persicobacter psychrovividus</name>
    <dbReference type="NCBI Taxonomy" id="387638"/>
    <lineage>
        <taxon>Bacteria</taxon>
        <taxon>Pseudomonadati</taxon>
        <taxon>Bacteroidota</taxon>
        <taxon>Cytophagia</taxon>
        <taxon>Cytophagales</taxon>
        <taxon>Persicobacteraceae</taxon>
        <taxon>Persicobacter</taxon>
    </lineage>
</organism>
<dbReference type="EMBL" id="AP025293">
    <property type="protein sequence ID" value="BDD00578.1"/>
    <property type="molecule type" value="Genomic_DNA"/>
</dbReference>
<evidence type="ECO:0000259" key="1">
    <source>
        <dbReference type="Pfam" id="PF14292"/>
    </source>
</evidence>
<feature type="domain" description="SusE outer membrane protein" evidence="1">
    <location>
        <begin position="37"/>
        <end position="116"/>
    </location>
</feature>
<dbReference type="InterPro" id="IPR025970">
    <property type="entry name" value="SusE"/>
</dbReference>
<gene>
    <name evidence="2" type="ORF">PEPS_28580</name>
</gene>
<dbReference type="Proteomes" id="UP001354989">
    <property type="component" value="Plasmid pPP1"/>
</dbReference>
<name>A0ABM7VHX6_9BACT</name>
<dbReference type="Gene3D" id="2.60.40.3620">
    <property type="match status" value="2"/>
</dbReference>
<reference evidence="2 3" key="1">
    <citation type="submission" date="2021-12" db="EMBL/GenBank/DDBJ databases">
        <title>Genome sequencing of bacteria with rrn-lacking chromosome and rrn-plasmid.</title>
        <authorList>
            <person name="Anda M."/>
            <person name="Iwasaki W."/>
        </authorList>
    </citation>
    <scope>NUCLEOTIDE SEQUENCE [LARGE SCALE GENOMIC DNA]</scope>
    <source>
        <strain evidence="2 3">NBRC 101262</strain>
        <plasmid evidence="2 3">pPP1</plasmid>
    </source>
</reference>
<proteinExistence type="predicted"/>
<evidence type="ECO:0000313" key="3">
    <source>
        <dbReference type="Proteomes" id="UP001354989"/>
    </source>
</evidence>
<keyword evidence="2" id="KW-0614">Plasmid</keyword>
<keyword evidence="3" id="KW-1185">Reference proteome</keyword>
<evidence type="ECO:0000313" key="2">
    <source>
        <dbReference type="EMBL" id="BDD00578.1"/>
    </source>
</evidence>
<sequence>MKTFFNILCVFFVLATASCQQEDNLQQLAENPSPAILKNEFQQAYTLNKSEAETPFETLSWSKADYGVPTEVSYTVEVATNDRFENPQPLLTVSGETSVVVTVGTLNTVALASGISMDGGQLFFQLKSEMLDDTGMPQESSLQLDPNIHQCFVKPYASQKKVIYKVGDSNGWDDYSLTLSEEEPGIFEGEFDLQQGKKFKLLPEKGDWDNEISTENTTITSPDLLVDNESNFDLAGENGRYKMVYNQKEQSIGITLISATDPTITKLFKVGDKLGEDDRSEVLLPATDQVFQGEFTMKQGEQFSFEADLEGTDIIDATKLTILANSPLVQSANNHFEYTGAEGAIYKFTVDLKANTIQLEEKEVVVSKVLYLVGDRNSWTPDPNGAIAETEDGLFEFSVDFSAWEKFKFLKVLDNWDDLVDANSFTIVGTDLLKDYQDNGNFTYASDDASTQTVIINTTEKTITLKQ</sequence>
<dbReference type="PROSITE" id="PS51257">
    <property type="entry name" value="PROKAR_LIPOPROTEIN"/>
    <property type="match status" value="1"/>
</dbReference>
<accession>A0ABM7VHX6</accession>
<dbReference type="RefSeq" id="WP_338398417.1">
    <property type="nucleotide sequence ID" value="NZ_AP025293.1"/>
</dbReference>
<dbReference type="Pfam" id="PF14292">
    <property type="entry name" value="SusE"/>
    <property type="match status" value="1"/>
</dbReference>